<keyword evidence="3" id="KW-1185">Reference proteome</keyword>
<reference evidence="2" key="2">
    <citation type="journal article" date="2022" name="Microbiol. Resour. Announc.">
        <title>Whole-Genome Sequence of Entomortierella parvispora E1425, a Mucoromycotan Fungus Associated with Burkholderiaceae-Related Endosymbiotic Bacteria.</title>
        <authorList>
            <person name="Herlambang A."/>
            <person name="Guo Y."/>
            <person name="Takashima Y."/>
            <person name="Narisawa K."/>
            <person name="Ohta H."/>
            <person name="Nishizawa T."/>
        </authorList>
    </citation>
    <scope>NUCLEOTIDE SEQUENCE</scope>
    <source>
        <strain evidence="2">E1425</strain>
    </source>
</reference>
<feature type="transmembrane region" description="Helical" evidence="1">
    <location>
        <begin position="222"/>
        <end position="243"/>
    </location>
</feature>
<gene>
    <name evidence="2" type="ORF">EMPS_07936</name>
</gene>
<name>A0A9P3LYX2_9FUNG</name>
<accession>A0A9P3LYX2</accession>
<evidence type="ECO:0000256" key="1">
    <source>
        <dbReference type="SAM" id="Phobius"/>
    </source>
</evidence>
<dbReference type="OrthoDB" id="2356573at2759"/>
<keyword evidence="1" id="KW-0812">Transmembrane</keyword>
<proteinExistence type="predicted"/>
<evidence type="ECO:0000313" key="3">
    <source>
        <dbReference type="Proteomes" id="UP000827284"/>
    </source>
</evidence>
<dbReference type="AlphaFoldDB" id="A0A9P3LYX2"/>
<keyword evidence="1" id="KW-0472">Membrane</keyword>
<sequence length="248" mass="28092">MTHITPTSLSSLEQYTWASPLAPTMEPDEYVFILSSLQPYVDMARLCKQVQQRHSKLLLQLATQSTPSHLHLQADSRQTIALALSCMNQYELRRACHDWKAIVVHIDPECAALQRAVALHYNQYHLWAAIKALLWGGVLAAVGVRQNRIINNSRWPSSRWASACVMAVGALFTVSCISKTIEFMKAIPRGYDVVKIRNTEQETDHLFLVRRDYMLKSDPRIVPMYLLSGLGIGTMLVGARIAFKIRRT</sequence>
<protein>
    <submittedName>
        <fullName evidence="2">Uncharacterized protein</fullName>
    </submittedName>
</protein>
<evidence type="ECO:0000313" key="2">
    <source>
        <dbReference type="EMBL" id="GJJ75578.1"/>
    </source>
</evidence>
<reference evidence="2" key="1">
    <citation type="submission" date="2021-11" db="EMBL/GenBank/DDBJ databases">
        <authorList>
            <person name="Herlambang A."/>
            <person name="Guo Y."/>
            <person name="Takashima Y."/>
            <person name="Nishizawa T."/>
        </authorList>
    </citation>
    <scope>NUCLEOTIDE SEQUENCE</scope>
    <source>
        <strain evidence="2">E1425</strain>
    </source>
</reference>
<comment type="caution">
    <text evidence="2">The sequence shown here is derived from an EMBL/GenBank/DDBJ whole genome shotgun (WGS) entry which is preliminary data.</text>
</comment>
<keyword evidence="1" id="KW-1133">Transmembrane helix</keyword>
<dbReference type="EMBL" id="BQFW01000011">
    <property type="protein sequence ID" value="GJJ75578.1"/>
    <property type="molecule type" value="Genomic_DNA"/>
</dbReference>
<organism evidence="2 3">
    <name type="scientific">Entomortierella parvispora</name>
    <dbReference type="NCBI Taxonomy" id="205924"/>
    <lineage>
        <taxon>Eukaryota</taxon>
        <taxon>Fungi</taxon>
        <taxon>Fungi incertae sedis</taxon>
        <taxon>Mucoromycota</taxon>
        <taxon>Mortierellomycotina</taxon>
        <taxon>Mortierellomycetes</taxon>
        <taxon>Mortierellales</taxon>
        <taxon>Mortierellaceae</taxon>
        <taxon>Entomortierella</taxon>
    </lineage>
</organism>
<dbReference type="Proteomes" id="UP000827284">
    <property type="component" value="Unassembled WGS sequence"/>
</dbReference>